<gene>
    <name evidence="2" type="ORF">L1I30_12035</name>
</gene>
<dbReference type="Pfam" id="PF00583">
    <property type="entry name" value="Acetyltransf_1"/>
    <property type="match status" value="1"/>
</dbReference>
<evidence type="ECO:0000313" key="3">
    <source>
        <dbReference type="Proteomes" id="UP001179363"/>
    </source>
</evidence>
<comment type="caution">
    <text evidence="2">The sequence shown here is derived from an EMBL/GenBank/DDBJ whole genome shotgun (WGS) entry which is preliminary data.</text>
</comment>
<dbReference type="InterPro" id="IPR016181">
    <property type="entry name" value="Acyl_CoA_acyltransferase"/>
</dbReference>
<organism evidence="2 3">
    <name type="scientific">Gillisia lutea</name>
    <dbReference type="NCBI Taxonomy" id="2909668"/>
    <lineage>
        <taxon>Bacteria</taxon>
        <taxon>Pseudomonadati</taxon>
        <taxon>Bacteroidota</taxon>
        <taxon>Flavobacteriia</taxon>
        <taxon>Flavobacteriales</taxon>
        <taxon>Flavobacteriaceae</taxon>
        <taxon>Gillisia</taxon>
    </lineage>
</organism>
<protein>
    <submittedName>
        <fullName evidence="2">GNAT family N-acetyltransferase</fullName>
    </submittedName>
</protein>
<evidence type="ECO:0000259" key="1">
    <source>
        <dbReference type="PROSITE" id="PS51186"/>
    </source>
</evidence>
<proteinExistence type="predicted"/>
<feature type="domain" description="N-acetyltransferase" evidence="1">
    <location>
        <begin position="2"/>
        <end position="151"/>
    </location>
</feature>
<keyword evidence="3" id="KW-1185">Reference proteome</keyword>
<dbReference type="Proteomes" id="UP001179363">
    <property type="component" value="Unassembled WGS sequence"/>
</dbReference>
<dbReference type="CDD" id="cd04301">
    <property type="entry name" value="NAT_SF"/>
    <property type="match status" value="1"/>
</dbReference>
<reference evidence="2" key="1">
    <citation type="submission" date="2022-01" db="EMBL/GenBank/DDBJ databases">
        <title>Gillisia lutea sp. nov., isolated from marine plastic residues from the Malvarosa beach (Valencia, Spain).</title>
        <authorList>
            <person name="Vidal-Verdu A."/>
            <person name="Molina-Menor E."/>
            <person name="Satari L."/>
            <person name="Pascual J."/>
            <person name="Pereto J."/>
            <person name="Porcar M."/>
        </authorList>
    </citation>
    <scope>NUCLEOTIDE SEQUENCE</scope>
    <source>
        <strain evidence="2">M10.2A</strain>
    </source>
</reference>
<dbReference type="PROSITE" id="PS51186">
    <property type="entry name" value="GNAT"/>
    <property type="match status" value="1"/>
</dbReference>
<evidence type="ECO:0000313" key="2">
    <source>
        <dbReference type="EMBL" id="MCF4102399.1"/>
    </source>
</evidence>
<sequence length="151" mass="17136">MASTRTIKLVSETQTYKIRQEVLRPGKPINECIFRGDKDEDTFHLGLYESDELIGVASFMKICNPLFSHNTQYQLRGMAILPGYQGKGDGSALLKHGELVLKSNNADTNLLLWFNAREHATAFYEKHGYITIGEKFDIPGVCPHIVMYKRL</sequence>
<dbReference type="Gene3D" id="3.40.630.30">
    <property type="match status" value="1"/>
</dbReference>
<dbReference type="InterPro" id="IPR000182">
    <property type="entry name" value="GNAT_dom"/>
</dbReference>
<dbReference type="RefSeq" id="WP_236134542.1">
    <property type="nucleotide sequence ID" value="NZ_JAKGTH010000010.1"/>
</dbReference>
<dbReference type="SUPFAM" id="SSF55729">
    <property type="entry name" value="Acyl-CoA N-acyltransferases (Nat)"/>
    <property type="match status" value="1"/>
</dbReference>
<name>A0ABS9EJN6_9FLAO</name>
<accession>A0ABS9EJN6</accession>
<dbReference type="EMBL" id="JAKGTH010000010">
    <property type="protein sequence ID" value="MCF4102399.1"/>
    <property type="molecule type" value="Genomic_DNA"/>
</dbReference>